<sequence>MPNAVGDGLRRDKPGAIRMQGAGATPPILRLRFFACLGPGGVPSGGVTVLPAGHAGNTFDIIVF</sequence>
<evidence type="ECO:0000313" key="2">
    <source>
        <dbReference type="Proteomes" id="UP000599578"/>
    </source>
</evidence>
<organism evidence="1 2">
    <name type="scientific">Marinobacterium nitratireducens</name>
    <dbReference type="NCBI Taxonomy" id="518897"/>
    <lineage>
        <taxon>Bacteria</taxon>
        <taxon>Pseudomonadati</taxon>
        <taxon>Pseudomonadota</taxon>
        <taxon>Gammaproteobacteria</taxon>
        <taxon>Oceanospirillales</taxon>
        <taxon>Oceanospirillaceae</taxon>
        <taxon>Marinobacterium</taxon>
    </lineage>
</organism>
<accession>A0A917Z8C7</accession>
<evidence type="ECO:0000313" key="1">
    <source>
        <dbReference type="EMBL" id="GGO75933.1"/>
    </source>
</evidence>
<proteinExistence type="predicted"/>
<gene>
    <name evidence="1" type="ORF">GCM10011348_01930</name>
</gene>
<reference evidence="1 2" key="1">
    <citation type="journal article" date="2014" name="Int. J. Syst. Evol. Microbiol.">
        <title>Complete genome sequence of Corynebacterium casei LMG S-19264T (=DSM 44701T), isolated from a smear-ripened cheese.</title>
        <authorList>
            <consortium name="US DOE Joint Genome Institute (JGI-PGF)"/>
            <person name="Walter F."/>
            <person name="Albersmeier A."/>
            <person name="Kalinowski J."/>
            <person name="Ruckert C."/>
        </authorList>
    </citation>
    <scope>NUCLEOTIDE SEQUENCE [LARGE SCALE GENOMIC DNA]</scope>
    <source>
        <strain evidence="1 2">CGMCC 1.7286</strain>
    </source>
</reference>
<dbReference type="AlphaFoldDB" id="A0A917Z8C7"/>
<keyword evidence="2" id="KW-1185">Reference proteome</keyword>
<protein>
    <submittedName>
        <fullName evidence="1">Uncharacterized protein</fullName>
    </submittedName>
</protein>
<comment type="caution">
    <text evidence="1">The sequence shown here is derived from an EMBL/GenBank/DDBJ whole genome shotgun (WGS) entry which is preliminary data.</text>
</comment>
<dbReference type="EMBL" id="BMLT01000001">
    <property type="protein sequence ID" value="GGO75933.1"/>
    <property type="molecule type" value="Genomic_DNA"/>
</dbReference>
<dbReference type="Proteomes" id="UP000599578">
    <property type="component" value="Unassembled WGS sequence"/>
</dbReference>
<name>A0A917Z8C7_9GAMM</name>